<dbReference type="OrthoDB" id="4585693at2759"/>
<dbReference type="GO" id="GO:0016787">
    <property type="term" value="F:hydrolase activity"/>
    <property type="evidence" value="ECO:0007669"/>
    <property type="project" value="InterPro"/>
</dbReference>
<evidence type="ECO:0000313" key="3">
    <source>
        <dbReference type="Proteomes" id="UP000636800"/>
    </source>
</evidence>
<dbReference type="AlphaFoldDB" id="A0A835PX94"/>
<name>A0A835PX94_VANPL</name>
<dbReference type="InterPro" id="IPR029058">
    <property type="entry name" value="AB_hydrolase_fold"/>
</dbReference>
<sequence length="191" mass="20823">SLFLIVCRAKVQECCWFYQELCGSERELLASTSAKFWGIVWCRAFGVAKMSHGSSSFFSGTKATAGAVEFGGTHVVRPKGRHQATIVWLHGLGDTGSSWSQVFETLPLPNIKWICPTAPVRPVSVFGGFPSTAWFDVGDLSEDGPDDVQGMDASAAHALQNYCRLNLLMLNLAWGALAWVQQPRCTPQLAV</sequence>
<keyword evidence="3" id="KW-1185">Reference proteome</keyword>
<dbReference type="InterPro" id="IPR003140">
    <property type="entry name" value="PLipase/COase/thioEstase"/>
</dbReference>
<proteinExistence type="predicted"/>
<gene>
    <name evidence="2" type="ORF">HPP92_021806</name>
</gene>
<dbReference type="SUPFAM" id="SSF53474">
    <property type="entry name" value="alpha/beta-Hydrolases"/>
    <property type="match status" value="1"/>
</dbReference>
<protein>
    <recommendedName>
        <fullName evidence="1">Phospholipase/carboxylesterase/thioesterase domain-containing protein</fullName>
    </recommendedName>
</protein>
<dbReference type="PANTHER" id="PTHR46234">
    <property type="entry name" value="ALPHA/BETA-HYDROLASES SUPERFAMILY PROTEIN"/>
    <property type="match status" value="1"/>
</dbReference>
<comment type="caution">
    <text evidence="2">The sequence shown here is derived from an EMBL/GenBank/DDBJ whole genome shotgun (WGS) entry which is preliminary data.</text>
</comment>
<evidence type="ECO:0000313" key="2">
    <source>
        <dbReference type="EMBL" id="KAG0461509.1"/>
    </source>
</evidence>
<dbReference type="Gene3D" id="3.40.50.1820">
    <property type="entry name" value="alpha/beta hydrolase"/>
    <property type="match status" value="1"/>
</dbReference>
<dbReference type="Proteomes" id="UP000636800">
    <property type="component" value="Chromosome 11"/>
</dbReference>
<dbReference type="EMBL" id="JADCNL010000011">
    <property type="protein sequence ID" value="KAG0461509.1"/>
    <property type="molecule type" value="Genomic_DNA"/>
</dbReference>
<feature type="non-terminal residue" evidence="2">
    <location>
        <position position="1"/>
    </location>
</feature>
<evidence type="ECO:0000259" key="1">
    <source>
        <dbReference type="Pfam" id="PF02230"/>
    </source>
</evidence>
<organism evidence="2 3">
    <name type="scientific">Vanilla planifolia</name>
    <name type="common">Vanilla</name>
    <dbReference type="NCBI Taxonomy" id="51239"/>
    <lineage>
        <taxon>Eukaryota</taxon>
        <taxon>Viridiplantae</taxon>
        <taxon>Streptophyta</taxon>
        <taxon>Embryophyta</taxon>
        <taxon>Tracheophyta</taxon>
        <taxon>Spermatophyta</taxon>
        <taxon>Magnoliopsida</taxon>
        <taxon>Liliopsida</taxon>
        <taxon>Asparagales</taxon>
        <taxon>Orchidaceae</taxon>
        <taxon>Vanilloideae</taxon>
        <taxon>Vanilleae</taxon>
        <taxon>Vanilla</taxon>
    </lineage>
</organism>
<dbReference type="Pfam" id="PF02230">
    <property type="entry name" value="Abhydrolase_2"/>
    <property type="match status" value="1"/>
</dbReference>
<reference evidence="2 3" key="1">
    <citation type="journal article" date="2020" name="Nat. Food">
        <title>A phased Vanilla planifolia genome enables genetic improvement of flavour and production.</title>
        <authorList>
            <person name="Hasing T."/>
            <person name="Tang H."/>
            <person name="Brym M."/>
            <person name="Khazi F."/>
            <person name="Huang T."/>
            <person name="Chambers A.H."/>
        </authorList>
    </citation>
    <scope>NUCLEOTIDE SEQUENCE [LARGE SCALE GENOMIC DNA]</scope>
    <source>
        <tissue evidence="2">Leaf</tissue>
    </source>
</reference>
<feature type="domain" description="Phospholipase/carboxylesterase/thioesterase" evidence="1">
    <location>
        <begin position="74"/>
        <end position="156"/>
    </location>
</feature>
<accession>A0A835PX94</accession>